<dbReference type="Pfam" id="PF00732">
    <property type="entry name" value="GMC_oxred_N"/>
    <property type="match status" value="2"/>
</dbReference>
<dbReference type="InterPro" id="IPR007867">
    <property type="entry name" value="GMC_OxRtase_C"/>
</dbReference>
<feature type="domain" description="Glucose-methanol-choline oxidoreductase N-terminal" evidence="3">
    <location>
        <begin position="690"/>
        <end position="713"/>
    </location>
</feature>
<evidence type="ECO:0000256" key="1">
    <source>
        <dbReference type="ARBA" id="ARBA00010790"/>
    </source>
</evidence>
<keyword evidence="2" id="KW-0274">FAD</keyword>
<accession>A0ABD2CSY1</accession>
<organism evidence="5 6">
    <name type="scientific">Vespula maculifrons</name>
    <name type="common">Eastern yellow jacket</name>
    <name type="synonym">Wasp</name>
    <dbReference type="NCBI Taxonomy" id="7453"/>
    <lineage>
        <taxon>Eukaryota</taxon>
        <taxon>Metazoa</taxon>
        <taxon>Ecdysozoa</taxon>
        <taxon>Arthropoda</taxon>
        <taxon>Hexapoda</taxon>
        <taxon>Insecta</taxon>
        <taxon>Pterygota</taxon>
        <taxon>Neoptera</taxon>
        <taxon>Endopterygota</taxon>
        <taxon>Hymenoptera</taxon>
        <taxon>Apocrita</taxon>
        <taxon>Aculeata</taxon>
        <taxon>Vespoidea</taxon>
        <taxon>Vespidae</taxon>
        <taxon>Vespinae</taxon>
        <taxon>Vespula</taxon>
    </lineage>
</organism>
<sequence length="1176" mass="131236">MTNLVATATAAIQTNAIALGIGKLSIIPILISALTYFNYHLMDPENQPQVTKNLLKEYDFIVIGGGSAGSVVVNRLTENPKWSVLLLEAGGQETEITDVPILSLYLHKSKLDWKYRAQPQDSACQAMNDHRSCWTRGKVLGGSSVLNTMLYIRGNRRDFDQWESFGNPGWRYEEVLPYFKKSQDQRNPYLARNVKYHNTGGYLTVQDCPYNTPLGPAFLQAAEEMGYDIVDVNGEQQTGFAFFQYTMRRATRCSAAKAFIRPIQFRKNFHLSLWSHVTRVLIDPSTKKAYGVEFIRNGRVETVFAKKEVILSAGAINTPQLLMLSGIGARNHLEDLGIPVIQDSPGVGQNLQDHIAVGGLVFLIDHEISLVFTRLMNVNTALRYAITENGPLTSSIGLEVVGFLSTKYANQSDDWPDIEFMITSTSINSGGKQAVTAHGITTEFYNEIFGDIINRDGFSIFPMMLRPKSRGYIKLKSKNPLDYPLMYHNYLTNPDDVRVLREGVKAAIAFAETSSLKRFGARFHSKPLPNCKHLPMFTDEYWECVIRQYTMTIYHMSCTAKMGPRSDPMAVVDPSLRVYGIEGLRVIDASIMPTITNGNINAAVLNPIYDFIVVGGGSAGAVVASRLSEVSDWSVLLLEAGDNGNIISDMPLLMTYNQLTELDWKYQTKPSMTSAYCLAMEGNRCNWPRGKVLGGSSVLNAMVYVRGNRLDYDKWARMGNTGWSYEEVLPYFLKSEDNRNPYLQKSPYHKTGGYLTVQEPPWRSPLSIAFVQAGQELGYENRDINGESQTGFMIMQGTIRGGSRCSTAKAFLRPVKNRPNLHIAMKAQVLKMLFNADKRATGIEFLRDGLKQTVRVRREIILSAGAINSPQLLMLSGIGPKEHLEELGIPVLSDLRVGDNLQDHVGLGGLSFTVDEPITLKRDRLQTLPTLLNYAINNTGPLTTPGIEALAFVNSKYADPSGVYPDIQFHLVLSSISSDDESVSKFLGLKDSVYNMVFKPLKNVDSWMIIPLLLKPKSSGWIRLKSKNPLIHPDIIPNYFAHKEDMDVLIDGIQIAMALSNTSALQRFGSKPYSVKLPACQKFPFATNEYWECALRQFTFTMYHPVGTCKMGPRNDPTAVVDPKLRVYGVKGLRVVDASIMPTIVNGNTNAPVIMIGEKASDIIKEDWRFKKKNTL</sequence>
<feature type="domain" description="Glucose-methanol-choline oxidoreductase N-terminal" evidence="4">
    <location>
        <begin position="314"/>
        <end position="328"/>
    </location>
</feature>
<evidence type="ECO:0000313" key="5">
    <source>
        <dbReference type="EMBL" id="KAL2748238.1"/>
    </source>
</evidence>
<dbReference type="PANTHER" id="PTHR11552">
    <property type="entry name" value="GLUCOSE-METHANOL-CHOLINE GMC OXIDOREDUCTASE"/>
    <property type="match status" value="1"/>
</dbReference>
<dbReference type="InterPro" id="IPR036188">
    <property type="entry name" value="FAD/NAD-bd_sf"/>
</dbReference>
<gene>
    <name evidence="5" type="ORF">V1477_003523</name>
</gene>
<evidence type="ECO:0000256" key="2">
    <source>
        <dbReference type="RuleBase" id="RU003968"/>
    </source>
</evidence>
<dbReference type="Gene3D" id="3.30.560.10">
    <property type="entry name" value="Glucose Oxidase, domain 3"/>
    <property type="match status" value="2"/>
</dbReference>
<dbReference type="InterPro" id="IPR012132">
    <property type="entry name" value="GMC_OxRdtase"/>
</dbReference>
<dbReference type="PROSITE" id="PS00624">
    <property type="entry name" value="GMC_OXRED_2"/>
    <property type="match status" value="2"/>
</dbReference>
<dbReference type="Gene3D" id="3.50.50.60">
    <property type="entry name" value="FAD/NAD(P)-binding domain"/>
    <property type="match status" value="2"/>
</dbReference>
<dbReference type="PROSITE" id="PS00623">
    <property type="entry name" value="GMC_OXRED_1"/>
    <property type="match status" value="2"/>
</dbReference>
<dbReference type="Pfam" id="PF05199">
    <property type="entry name" value="GMC_oxred_C"/>
    <property type="match status" value="2"/>
</dbReference>
<keyword evidence="2" id="KW-0285">Flavoprotein</keyword>
<dbReference type="SUPFAM" id="SSF54373">
    <property type="entry name" value="FAD-linked reductases, C-terminal domain"/>
    <property type="match status" value="2"/>
</dbReference>
<protein>
    <recommendedName>
        <fullName evidence="3 4">Glucose-methanol-choline oxidoreductase N-terminal domain-containing protein</fullName>
    </recommendedName>
</protein>
<comment type="caution">
    <text evidence="5">The sequence shown here is derived from an EMBL/GenBank/DDBJ whole genome shotgun (WGS) entry which is preliminary data.</text>
</comment>
<dbReference type="Proteomes" id="UP001607303">
    <property type="component" value="Unassembled WGS sequence"/>
</dbReference>
<comment type="similarity">
    <text evidence="1 2">Belongs to the GMC oxidoreductase family.</text>
</comment>
<evidence type="ECO:0000259" key="4">
    <source>
        <dbReference type="PROSITE" id="PS00624"/>
    </source>
</evidence>
<proteinExistence type="inferred from homology"/>
<reference evidence="5 6" key="1">
    <citation type="journal article" date="2024" name="Ann. Entomol. Soc. Am.">
        <title>Genomic analyses of the southern and eastern yellowjacket wasps (Hymenoptera: Vespidae) reveal evolutionary signatures of social life.</title>
        <authorList>
            <person name="Catto M.A."/>
            <person name="Caine P.B."/>
            <person name="Orr S.E."/>
            <person name="Hunt B.G."/>
            <person name="Goodisman M.A.D."/>
        </authorList>
    </citation>
    <scope>NUCLEOTIDE SEQUENCE [LARGE SCALE GENOMIC DNA]</scope>
    <source>
        <strain evidence="5">232</strain>
        <tissue evidence="5">Head and thorax</tissue>
    </source>
</reference>
<dbReference type="SUPFAM" id="SSF51905">
    <property type="entry name" value="FAD/NAD(P)-binding domain"/>
    <property type="match status" value="2"/>
</dbReference>
<dbReference type="AlphaFoldDB" id="A0ABD2CSY1"/>
<dbReference type="EMBL" id="JAYRBN010000032">
    <property type="protein sequence ID" value="KAL2748238.1"/>
    <property type="molecule type" value="Genomic_DNA"/>
</dbReference>
<name>A0ABD2CSY1_VESMC</name>
<evidence type="ECO:0000259" key="3">
    <source>
        <dbReference type="PROSITE" id="PS00623"/>
    </source>
</evidence>
<dbReference type="InterPro" id="IPR000172">
    <property type="entry name" value="GMC_OxRdtase_N"/>
</dbReference>
<feature type="domain" description="Glucose-methanol-choline oxidoreductase N-terminal" evidence="4">
    <location>
        <begin position="865"/>
        <end position="879"/>
    </location>
</feature>
<keyword evidence="6" id="KW-1185">Reference proteome</keyword>
<evidence type="ECO:0000313" key="6">
    <source>
        <dbReference type="Proteomes" id="UP001607303"/>
    </source>
</evidence>
<dbReference type="PANTHER" id="PTHR11552:SF226">
    <property type="entry name" value="RE28171P"/>
    <property type="match status" value="1"/>
</dbReference>
<feature type="domain" description="Glucose-methanol-choline oxidoreductase N-terminal" evidence="3">
    <location>
        <begin position="137"/>
        <end position="160"/>
    </location>
</feature>